<evidence type="ECO:0000313" key="1">
    <source>
        <dbReference type="EMBL" id="TSP11446.1"/>
    </source>
</evidence>
<dbReference type="RefSeq" id="WP_144199545.1">
    <property type="nucleotide sequence ID" value="NZ_VCIZ01000010.1"/>
</dbReference>
<gene>
    <name evidence="1" type="ORF">FGG12_17565</name>
</gene>
<organism evidence="1 2">
    <name type="scientific">Cupriavidus campinensis</name>
    <dbReference type="NCBI Taxonomy" id="151783"/>
    <lineage>
        <taxon>Bacteria</taxon>
        <taxon>Pseudomonadati</taxon>
        <taxon>Pseudomonadota</taxon>
        <taxon>Betaproteobacteria</taxon>
        <taxon>Burkholderiales</taxon>
        <taxon>Burkholderiaceae</taxon>
        <taxon>Cupriavidus</taxon>
    </lineage>
</organism>
<protein>
    <recommendedName>
        <fullName evidence="3">Portal protein</fullName>
    </recommendedName>
</protein>
<dbReference type="EMBL" id="VCIZ01000010">
    <property type="protein sequence ID" value="TSP11446.1"/>
    <property type="molecule type" value="Genomic_DNA"/>
</dbReference>
<dbReference type="Pfam" id="PF23899">
    <property type="entry name" value="SU10_portal"/>
    <property type="match status" value="1"/>
</dbReference>
<evidence type="ECO:0008006" key="3">
    <source>
        <dbReference type="Google" id="ProtNLM"/>
    </source>
</evidence>
<keyword evidence="2" id="KW-1185">Reference proteome</keyword>
<sequence>MGWRRCPELPTSGDRIVAKMSPEDFDGLVDNEISQAVWWQDSAIKGDRERNYQYYLGLPMGNEVDGRSQVVSWDVFETVESVLPDLLEIFLASDNIAEFAPTGPEDEKWAAQATDYINYLVTKKNPGFLIFNTWFKDALLAKLGIVRAYWNDEAKVRRENYTGLEEVQVVMMLEDENIEIIDQASYPDPEDDKQRKQAASAINTMAPEQAAQVQQMLAQPPKMLYDVSIKVTKPGGQLCIDNVRPETFVVSKRATKLCDAMLQGEIRLFTRSELVTMGISKKDAYEVLDYDFSTLETGESLKEQAEHSTNTWQFDDSDVSIDKSMEEVLLFCGFVQADVDGDGIAEWRYVLRGGNKTLKNDETDGPDFCVLTPIPIPHAVFGLSLADVAAPIQQINTALQRQYIDSLFLANNPRTYVNTDAQVNLDDLLNNRVGGIVRGKGPAQNAVMPLVATNVARESLEGIEFMDTRREQRTGVTRYNQGLDADSLNKTATGVTKIMGKGDKRMLMIARIFAETGVKDLFKLCLKVVCQYQDKAAVVKLRNEWVTFNPREWSDEMDATIEVGLGTGDASELTAMWDGIIAMQTQALTAQAPIANWNTMYRAIMQRMKAMKVKGADLYWVDPANAPPAEPPPPTPEQTLANAEVEKAKIKAESDRAKMASDERIEQIKLQIKLVELRQQEMALGIKDRDSLVNAAVAADEQDRADRQETSQNIKDIAGFVQGMNPMGGFNG</sequence>
<dbReference type="Proteomes" id="UP000318943">
    <property type="component" value="Unassembled WGS sequence"/>
</dbReference>
<dbReference type="InterPro" id="IPR056909">
    <property type="entry name" value="SU10_portal"/>
</dbReference>
<reference evidence="1 2" key="1">
    <citation type="submission" date="2019-05" db="EMBL/GenBank/DDBJ databases">
        <title>Whole genome sequence analysis of Cupriavidus campinensis S14E4C strain.</title>
        <authorList>
            <person name="Abbaszade G."/>
            <person name="Szabo A."/>
            <person name="Toumi M."/>
            <person name="Toth E."/>
        </authorList>
    </citation>
    <scope>NUCLEOTIDE SEQUENCE [LARGE SCALE GENOMIC DNA]</scope>
    <source>
        <strain evidence="1 2">S14E4C</strain>
    </source>
</reference>
<evidence type="ECO:0000313" key="2">
    <source>
        <dbReference type="Proteomes" id="UP000318943"/>
    </source>
</evidence>
<proteinExistence type="predicted"/>
<comment type="caution">
    <text evidence="1">The sequence shown here is derived from an EMBL/GenBank/DDBJ whole genome shotgun (WGS) entry which is preliminary data.</text>
</comment>
<accession>A0ABY3EKH9</accession>
<name>A0ABY3EKH9_9BURK</name>